<feature type="compositionally biased region" description="Basic and acidic residues" evidence="1">
    <location>
        <begin position="1"/>
        <end position="17"/>
    </location>
</feature>
<evidence type="ECO:0000313" key="3">
    <source>
        <dbReference type="Proteomes" id="UP001286313"/>
    </source>
</evidence>
<evidence type="ECO:0000313" key="2">
    <source>
        <dbReference type="EMBL" id="KAK3855651.1"/>
    </source>
</evidence>
<dbReference type="Proteomes" id="UP001286313">
    <property type="component" value="Unassembled WGS sequence"/>
</dbReference>
<feature type="region of interest" description="Disordered" evidence="1">
    <location>
        <begin position="1"/>
        <end position="90"/>
    </location>
</feature>
<evidence type="ECO:0000256" key="1">
    <source>
        <dbReference type="SAM" id="MobiDB-lite"/>
    </source>
</evidence>
<sequence>MEGREKKGGGDAREGDQGRSVGCVLQSFPLDLSPTHDSQRLPVTPSRPCPAPHSLLRSDDGAVGRPPTASCRAGKGREGGKEKPRLTQDS</sequence>
<dbReference type="AlphaFoldDB" id="A0AAE1BRK8"/>
<feature type="compositionally biased region" description="Basic and acidic residues" evidence="1">
    <location>
        <begin position="75"/>
        <end position="90"/>
    </location>
</feature>
<protein>
    <submittedName>
        <fullName evidence="2">Uncharacterized protein</fullName>
    </submittedName>
</protein>
<accession>A0AAE1BRK8</accession>
<name>A0AAE1BRK8_PETCI</name>
<reference evidence="2" key="1">
    <citation type="submission" date="2023-10" db="EMBL/GenBank/DDBJ databases">
        <title>Genome assemblies of two species of porcelain crab, Petrolisthes cinctipes and Petrolisthes manimaculis (Anomura: Porcellanidae).</title>
        <authorList>
            <person name="Angst P."/>
        </authorList>
    </citation>
    <scope>NUCLEOTIDE SEQUENCE</scope>
    <source>
        <strain evidence="2">PB745_01</strain>
        <tissue evidence="2">Gill</tissue>
    </source>
</reference>
<organism evidence="2 3">
    <name type="scientific">Petrolisthes cinctipes</name>
    <name type="common">Flat porcelain crab</name>
    <dbReference type="NCBI Taxonomy" id="88211"/>
    <lineage>
        <taxon>Eukaryota</taxon>
        <taxon>Metazoa</taxon>
        <taxon>Ecdysozoa</taxon>
        <taxon>Arthropoda</taxon>
        <taxon>Crustacea</taxon>
        <taxon>Multicrustacea</taxon>
        <taxon>Malacostraca</taxon>
        <taxon>Eumalacostraca</taxon>
        <taxon>Eucarida</taxon>
        <taxon>Decapoda</taxon>
        <taxon>Pleocyemata</taxon>
        <taxon>Anomura</taxon>
        <taxon>Galatheoidea</taxon>
        <taxon>Porcellanidae</taxon>
        <taxon>Petrolisthes</taxon>
    </lineage>
</organism>
<keyword evidence="3" id="KW-1185">Reference proteome</keyword>
<comment type="caution">
    <text evidence="2">The sequence shown here is derived from an EMBL/GenBank/DDBJ whole genome shotgun (WGS) entry which is preliminary data.</text>
</comment>
<proteinExistence type="predicted"/>
<dbReference type="EMBL" id="JAWQEG010006140">
    <property type="protein sequence ID" value="KAK3855651.1"/>
    <property type="molecule type" value="Genomic_DNA"/>
</dbReference>
<gene>
    <name evidence="2" type="ORF">Pcinc_037961</name>
</gene>